<dbReference type="AlphaFoldDB" id="S8F7L8"/>
<evidence type="ECO:0000313" key="16">
    <source>
        <dbReference type="EMBL" id="EPS94819.1"/>
    </source>
</evidence>
<dbReference type="InterPro" id="IPR039261">
    <property type="entry name" value="FNR_nucleotide-bd"/>
</dbReference>
<evidence type="ECO:0000256" key="6">
    <source>
        <dbReference type="ARBA" id="ARBA00022692"/>
    </source>
</evidence>
<dbReference type="InterPro" id="IPR013112">
    <property type="entry name" value="FAD-bd_8"/>
</dbReference>
<accession>S8F7L8</accession>
<feature type="transmembrane region" description="Helical" evidence="14">
    <location>
        <begin position="90"/>
        <end position="106"/>
    </location>
</feature>
<gene>
    <name evidence="16" type="ORF">FOMPIDRAFT_1026057</name>
</gene>
<comment type="subcellular location">
    <subcellularLocation>
        <location evidence="1">Cell membrane</location>
        <topology evidence="1">Multi-pass membrane protein</topology>
    </subcellularLocation>
</comment>
<evidence type="ECO:0000313" key="17">
    <source>
        <dbReference type="Proteomes" id="UP000015241"/>
    </source>
</evidence>
<dbReference type="eggNOG" id="KOG0039">
    <property type="taxonomic scope" value="Eukaryota"/>
</dbReference>
<organism evidence="16 17">
    <name type="scientific">Fomitopsis schrenkii</name>
    <name type="common">Brown rot fungus</name>
    <dbReference type="NCBI Taxonomy" id="2126942"/>
    <lineage>
        <taxon>Eukaryota</taxon>
        <taxon>Fungi</taxon>
        <taxon>Dikarya</taxon>
        <taxon>Basidiomycota</taxon>
        <taxon>Agaricomycotina</taxon>
        <taxon>Agaricomycetes</taxon>
        <taxon>Polyporales</taxon>
        <taxon>Fomitopsis</taxon>
    </lineage>
</organism>
<keyword evidence="9" id="KW-0560">Oxidoreductase</keyword>
<evidence type="ECO:0000256" key="1">
    <source>
        <dbReference type="ARBA" id="ARBA00004651"/>
    </source>
</evidence>
<dbReference type="InterPro" id="IPR013121">
    <property type="entry name" value="Fe_red_NAD-bd_6"/>
</dbReference>
<dbReference type="GO" id="GO:0052851">
    <property type="term" value="F:ferric-chelate reductase (NADPH) activity"/>
    <property type="evidence" value="ECO:0007669"/>
    <property type="project" value="UniProtKB-EC"/>
</dbReference>
<dbReference type="SFLD" id="SFLDS00052">
    <property type="entry name" value="Ferric_Reductase_Domain"/>
    <property type="match status" value="1"/>
</dbReference>
<feature type="transmembrane region" description="Helical" evidence="14">
    <location>
        <begin position="112"/>
        <end position="131"/>
    </location>
</feature>
<keyword evidence="6 14" id="KW-0812">Transmembrane</keyword>
<proteinExistence type="inferred from homology"/>
<dbReference type="InterPro" id="IPR017938">
    <property type="entry name" value="Riboflavin_synthase-like_b-brl"/>
</dbReference>
<dbReference type="GO" id="GO:0006879">
    <property type="term" value="P:intracellular iron ion homeostasis"/>
    <property type="evidence" value="ECO:0007669"/>
    <property type="project" value="TreeGrafter"/>
</dbReference>
<feature type="domain" description="FAD-binding FR-type" evidence="15">
    <location>
        <begin position="284"/>
        <end position="405"/>
    </location>
</feature>
<evidence type="ECO:0000256" key="8">
    <source>
        <dbReference type="ARBA" id="ARBA00022989"/>
    </source>
</evidence>
<dbReference type="STRING" id="743788.S8F7L8"/>
<evidence type="ECO:0000256" key="14">
    <source>
        <dbReference type="SAM" id="Phobius"/>
    </source>
</evidence>
<evidence type="ECO:0000256" key="10">
    <source>
        <dbReference type="ARBA" id="ARBA00023065"/>
    </source>
</evidence>
<dbReference type="GO" id="GO:0006826">
    <property type="term" value="P:iron ion transport"/>
    <property type="evidence" value="ECO:0007669"/>
    <property type="project" value="TreeGrafter"/>
</dbReference>
<dbReference type="Proteomes" id="UP000015241">
    <property type="component" value="Unassembled WGS sequence"/>
</dbReference>
<keyword evidence="17" id="KW-1185">Reference proteome</keyword>
<evidence type="ECO:0000256" key="7">
    <source>
        <dbReference type="ARBA" id="ARBA00022982"/>
    </source>
</evidence>
<dbReference type="FunCoup" id="S8F7L8">
    <property type="interactions" value="196"/>
</dbReference>
<keyword evidence="12" id="KW-0325">Glycoprotein</keyword>
<dbReference type="SUPFAM" id="SSF63380">
    <property type="entry name" value="Riboflavin synthase domain-like"/>
    <property type="match status" value="1"/>
</dbReference>
<evidence type="ECO:0000256" key="4">
    <source>
        <dbReference type="ARBA" id="ARBA00022448"/>
    </source>
</evidence>
<dbReference type="CDD" id="cd06186">
    <property type="entry name" value="NOX_Duox_like_FAD_NADP"/>
    <property type="match status" value="1"/>
</dbReference>
<feature type="transmembrane region" description="Helical" evidence="14">
    <location>
        <begin position="32"/>
        <end position="50"/>
    </location>
</feature>
<dbReference type="PANTHER" id="PTHR32361">
    <property type="entry name" value="FERRIC/CUPRIC REDUCTASE TRANSMEMBRANE COMPONENT"/>
    <property type="match status" value="1"/>
</dbReference>
<feature type="transmembrane region" description="Helical" evidence="14">
    <location>
        <begin position="143"/>
        <end position="163"/>
    </location>
</feature>
<dbReference type="PROSITE" id="PS51384">
    <property type="entry name" value="FAD_FR"/>
    <property type="match status" value="1"/>
</dbReference>
<comment type="similarity">
    <text evidence="2">Belongs to the ferric reductase (FRE) family.</text>
</comment>
<dbReference type="Pfam" id="PF08022">
    <property type="entry name" value="FAD_binding_8"/>
    <property type="match status" value="1"/>
</dbReference>
<dbReference type="SFLD" id="SFLDG01168">
    <property type="entry name" value="Ferric_reductase_subgroup_(FRE"/>
    <property type="match status" value="1"/>
</dbReference>
<keyword evidence="11 14" id="KW-0472">Membrane</keyword>
<dbReference type="SUPFAM" id="SSF52343">
    <property type="entry name" value="Ferredoxin reductase-like, C-terminal NADP-linked domain"/>
    <property type="match status" value="1"/>
</dbReference>
<dbReference type="InParanoid" id="S8F7L8"/>
<keyword evidence="4" id="KW-0813">Transport</keyword>
<feature type="transmembrane region" description="Helical" evidence="14">
    <location>
        <begin position="183"/>
        <end position="200"/>
    </location>
</feature>
<evidence type="ECO:0000256" key="3">
    <source>
        <dbReference type="ARBA" id="ARBA00012668"/>
    </source>
</evidence>
<dbReference type="OrthoDB" id="3944240at2759"/>
<feature type="transmembrane region" description="Helical" evidence="14">
    <location>
        <begin position="266"/>
        <end position="284"/>
    </location>
</feature>
<reference evidence="16 17" key="1">
    <citation type="journal article" date="2012" name="Science">
        <title>The Paleozoic origin of enzymatic lignin decomposition reconstructed from 31 fungal genomes.</title>
        <authorList>
            <person name="Floudas D."/>
            <person name="Binder M."/>
            <person name="Riley R."/>
            <person name="Barry K."/>
            <person name="Blanchette R.A."/>
            <person name="Henrissat B."/>
            <person name="Martinez A.T."/>
            <person name="Otillar R."/>
            <person name="Spatafora J.W."/>
            <person name="Yadav J.S."/>
            <person name="Aerts A."/>
            <person name="Benoit I."/>
            <person name="Boyd A."/>
            <person name="Carlson A."/>
            <person name="Copeland A."/>
            <person name="Coutinho P.M."/>
            <person name="de Vries R.P."/>
            <person name="Ferreira P."/>
            <person name="Findley K."/>
            <person name="Foster B."/>
            <person name="Gaskell J."/>
            <person name="Glotzer D."/>
            <person name="Gorecki P."/>
            <person name="Heitman J."/>
            <person name="Hesse C."/>
            <person name="Hori C."/>
            <person name="Igarashi K."/>
            <person name="Jurgens J.A."/>
            <person name="Kallen N."/>
            <person name="Kersten P."/>
            <person name="Kohler A."/>
            <person name="Kuees U."/>
            <person name="Kumar T.K.A."/>
            <person name="Kuo A."/>
            <person name="LaButti K."/>
            <person name="Larrondo L.F."/>
            <person name="Lindquist E."/>
            <person name="Ling A."/>
            <person name="Lombard V."/>
            <person name="Lucas S."/>
            <person name="Lundell T."/>
            <person name="Martin R."/>
            <person name="McLaughlin D.J."/>
            <person name="Morgenstern I."/>
            <person name="Morin E."/>
            <person name="Murat C."/>
            <person name="Nagy L.G."/>
            <person name="Nolan M."/>
            <person name="Ohm R.A."/>
            <person name="Patyshakuliyeva A."/>
            <person name="Rokas A."/>
            <person name="Ruiz-Duenas F.J."/>
            <person name="Sabat G."/>
            <person name="Salamov A."/>
            <person name="Samejima M."/>
            <person name="Schmutz J."/>
            <person name="Slot J.C."/>
            <person name="St John F."/>
            <person name="Stenlid J."/>
            <person name="Sun H."/>
            <person name="Sun S."/>
            <person name="Syed K."/>
            <person name="Tsang A."/>
            <person name="Wiebenga A."/>
            <person name="Young D."/>
            <person name="Pisabarro A."/>
            <person name="Eastwood D.C."/>
            <person name="Martin F."/>
            <person name="Cullen D."/>
            <person name="Grigoriev I.V."/>
            <person name="Hibbett D.S."/>
        </authorList>
    </citation>
    <scope>NUCLEOTIDE SEQUENCE</scope>
    <source>
        <strain evidence="17">FP-58527</strain>
    </source>
</reference>
<keyword evidence="8 14" id="KW-1133">Transmembrane helix</keyword>
<dbReference type="Pfam" id="PF08030">
    <property type="entry name" value="NAD_binding_6"/>
    <property type="match status" value="1"/>
</dbReference>
<keyword evidence="5" id="KW-1003">Cell membrane</keyword>
<dbReference type="Pfam" id="PF01794">
    <property type="entry name" value="Ferric_reduct"/>
    <property type="match status" value="1"/>
</dbReference>
<evidence type="ECO:0000256" key="11">
    <source>
        <dbReference type="ARBA" id="ARBA00023136"/>
    </source>
</evidence>
<dbReference type="GO" id="GO:0015677">
    <property type="term" value="P:copper ion import"/>
    <property type="evidence" value="ECO:0007669"/>
    <property type="project" value="TreeGrafter"/>
</dbReference>
<keyword evidence="10" id="KW-0406">Ion transport</keyword>
<evidence type="ECO:0000259" key="15">
    <source>
        <dbReference type="PROSITE" id="PS51384"/>
    </source>
</evidence>
<dbReference type="PANTHER" id="PTHR32361:SF9">
    <property type="entry name" value="FERRIC REDUCTASE TRANSMEMBRANE COMPONENT 3-RELATED"/>
    <property type="match status" value="1"/>
</dbReference>
<dbReference type="InterPro" id="IPR051410">
    <property type="entry name" value="Ferric/Cupric_Reductase"/>
</dbReference>
<protein>
    <recommendedName>
        <fullName evidence="3">ferric-chelate reductase (NADPH)</fullName>
        <ecNumber evidence="3">1.16.1.9</ecNumber>
    </recommendedName>
</protein>
<dbReference type="EMBL" id="KE504222">
    <property type="protein sequence ID" value="EPS94819.1"/>
    <property type="molecule type" value="Genomic_DNA"/>
</dbReference>
<feature type="transmembrane region" description="Helical" evidence="14">
    <location>
        <begin position="239"/>
        <end position="260"/>
    </location>
</feature>
<evidence type="ECO:0000256" key="9">
    <source>
        <dbReference type="ARBA" id="ARBA00023002"/>
    </source>
</evidence>
<dbReference type="HOGENOM" id="CLU_017408_2_0_1"/>
<dbReference type="Gene3D" id="3.40.50.80">
    <property type="entry name" value="Nucleotide-binding domain of ferredoxin-NADP reductase (FNR) module"/>
    <property type="match status" value="1"/>
</dbReference>
<dbReference type="InterPro" id="IPR017927">
    <property type="entry name" value="FAD-bd_FR_type"/>
</dbReference>
<evidence type="ECO:0000256" key="5">
    <source>
        <dbReference type="ARBA" id="ARBA00022475"/>
    </source>
</evidence>
<dbReference type="EC" id="1.16.1.9" evidence="3"/>
<keyword evidence="7" id="KW-0249">Electron transport</keyword>
<name>S8F7L8_FOMSC</name>
<sequence length="584" mass="64154">MSSYGTPPTIPSALQQYNSYVVDPIWQRRFSAIWATFAAVAILVSLPHFVRSLKQGRSLRGLFGVSESVGAQRYTTIGDAEVKPRTRRRTISGIIETISSLFWWSLPGIGLTLGQMAIVAGYFVAVIVCITMHAPLINNPNRAGFLALAQFPVVYLLGTKNSILSLLLGPGNGYERLNFLHRWSGRGMFLGGVIHGSLWIRNHLQYNIPILGQQKETSGVACLGLLCSITLLSLRPVRYYFYQFFFVCHVLGYVAFTITVCYHTEYAYPWIYGPLAFYALDMLLRLLKYRIKDATLVPADQNMTLIHIHDCTKGWQPGQHVRLRVFFSGRIFESHPLTITNAPSPVSVIPSQTLMLAARVKGDWTRALNTYATEEQARLSTEKGELPGVPVQVMIDGPYGGCGVDLGRYESAFLIAGGSGATFTLSLLDDIVARCVKFGRAGGETTRRIEFVWCIRSYGYISWHAQMLTELATAVAGTSLDLHITIFVTCLCDPDSVPTIPNSEVVLLRPVVGKLLQQFVTQPTTEETAEQPTLAWVGLGGGVAVCAAGPESLTTETRNAAAKLTLTRGLELGGVGLHTETYTM</sequence>
<evidence type="ECO:0000256" key="12">
    <source>
        <dbReference type="ARBA" id="ARBA00023180"/>
    </source>
</evidence>
<dbReference type="InterPro" id="IPR013130">
    <property type="entry name" value="Fe3_Rdtase_TM_dom"/>
</dbReference>
<evidence type="ECO:0000256" key="13">
    <source>
        <dbReference type="ARBA" id="ARBA00048483"/>
    </source>
</evidence>
<evidence type="ECO:0000256" key="2">
    <source>
        <dbReference type="ARBA" id="ARBA00006278"/>
    </source>
</evidence>
<comment type="catalytic activity">
    <reaction evidence="13">
        <text>2 a Fe(II)-siderophore + NADP(+) + H(+) = 2 a Fe(III)-siderophore + NADPH</text>
        <dbReference type="Rhea" id="RHEA:28795"/>
        <dbReference type="Rhea" id="RHEA-COMP:11342"/>
        <dbReference type="Rhea" id="RHEA-COMP:11344"/>
        <dbReference type="ChEBI" id="CHEBI:15378"/>
        <dbReference type="ChEBI" id="CHEBI:29033"/>
        <dbReference type="ChEBI" id="CHEBI:29034"/>
        <dbReference type="ChEBI" id="CHEBI:57783"/>
        <dbReference type="ChEBI" id="CHEBI:58349"/>
        <dbReference type="EC" id="1.16.1.9"/>
    </reaction>
</comment>
<dbReference type="GO" id="GO:0005886">
    <property type="term" value="C:plasma membrane"/>
    <property type="evidence" value="ECO:0007669"/>
    <property type="project" value="UniProtKB-SubCell"/>
</dbReference>